<dbReference type="Pfam" id="PF00149">
    <property type="entry name" value="Metallophos"/>
    <property type="match status" value="1"/>
</dbReference>
<evidence type="ECO:0000313" key="4">
    <source>
        <dbReference type="EMBL" id="CUQ75625.1"/>
    </source>
</evidence>
<feature type="domain" description="Calcineurin-like phosphoesterase" evidence="3">
    <location>
        <begin position="1071"/>
        <end position="1251"/>
    </location>
</feature>
<keyword evidence="1" id="KW-1133">Transmembrane helix</keyword>
<dbReference type="PANTHER" id="PTHR43143:SF5">
    <property type="entry name" value="SECRETED PROTEIN"/>
    <property type="match status" value="1"/>
</dbReference>
<dbReference type="EMBL" id="CZBU01000001">
    <property type="protein sequence ID" value="CUQ75625.1"/>
    <property type="molecule type" value="Genomic_DNA"/>
</dbReference>
<organism evidence="4 5">
    <name type="scientific">Lachnospira eligens</name>
    <dbReference type="NCBI Taxonomy" id="39485"/>
    <lineage>
        <taxon>Bacteria</taxon>
        <taxon>Bacillati</taxon>
        <taxon>Bacillota</taxon>
        <taxon>Clostridia</taxon>
        <taxon>Lachnospirales</taxon>
        <taxon>Lachnospiraceae</taxon>
        <taxon>Lachnospira</taxon>
    </lineage>
</organism>
<gene>
    <name evidence="4" type="ORF">ERS852490_00619</name>
</gene>
<accession>A0A174YKG3</accession>
<sequence length="1467" mass="163429">MRKRKNKIIAGTVVAVMMAGSIIANISPLIASQTGGNSVAASETFNKEGLWITEIYQNDVDRSEKNNTREKSGYESIKLYKSTTDLMEFVEITSTYDKAVNFNDIYEFVYNDTVQKVTTMDGNDEVIIQPEEKVVLWNYRSDVTTAIPTEEEFRRQMRIPDDAVVLKVTSGVNWAVTSTFSLKTKSDDGIISTFKATDKADTMDGYSVELAIPDIGNEMQVYREMCEPSPGYVYSGQLNGLVNAKVPDNQIADGVFITEVRPNDINRSSVYGISDDLMECVEVVNTTDHDVDLNNEYQFGYAVKEGSRKILQLSHYDENAELNIGSSEGCVVPAGKTAVLWYYRINYLKNYTSFPTEKEFRAAYNISDDIPVYLCTDQNGMNNTNRVVELYKLDSDGTRKMVSYYSYIGSSDCKDNKSAELMVNPEGPEMLLKTGNAATSMGVVSADQYTYLKDDGSALTLRLNDVVPESIMQGDELRVNFYFAENGSLPRTGITTYYRFDGTGSWYSSTEIKRRVPNLYEALIPADELFSHDYVEFYVSADNRYRSTLSDMYRVNISKLNEVDGIRTNISDKQEVSGTISVTANDGGDNHSSQIYVDGTECQTVPMLEDGAYYTFHADGRDSYFKNAVTTTDNKTIASIGKWQYQILDGQAIHIDNSYFTYNEENASYDITLRFWAGTYGATVDEYLLPDANREDFTVTKLALKLINGNVYYPTKIGPDDSATSAKTNLSTAYETDHYIGDSTGMCPYMDASFSIPATEVTAVGTQIDTTKFSDGEHTLKVTNGESTKEVTFIVDNKAPEIDLGVEDGSVLSGNLTFGPKVIEDHTLDTFVVTLDGEQINNVYETTAYSLGDGQHIISAFAKDAAGNETTKTAVFTVDGTQITITAGGTTDITDNSASLYLNVSNVKSDTKATFYKAEKIDTDSIKTNTSEGILPYIQYTVNVADAKDDEMIVADWDGKASNNDGTHAETMYVLNTANGEWDEIAKADSNGTIKDAAFTVANHVKNSTATIIVQCTADSALPELDTVTDGKLDNNADWDGTTVPKDYDFCFAWETDTQYYAEEWQNHFLNINNWIVNNAEERKIKYVIHTGDIVDDVDMTYEWENADEAMGILDKAGMSYGVLGGNHDVAAGLADYENYYKYFGENRFKSQNTYGESYKNNKGHYDLISEGGQDFIIVYMSWNIYQEEIDWMNQVLQQYSDRKAILCFHTYTNVKQSSGTYLDYYGQLVQKNVVAKNPNVFAVLNGHYHGSSYETVMFDDDGDGKNDRTVYQICTDYQSGFEGGNEYIKFLYFDLDNNKIYMNSYSPCMDDFNYYDTDVHTLNVEGASATGVDEMVLDVEFNTNEQTILEKSFNAYVYTNEEIGTANVDSSTGKAVLQVNNLEANTGYKWYAVVTNAATGVKRSGVYEFTTAKKNTDVITDDSQDTSDKSGNIIATGDNARIWVYILVGMSAIAVGIVSVKKKKEA</sequence>
<evidence type="ECO:0000256" key="2">
    <source>
        <dbReference type="SAM" id="SignalP"/>
    </source>
</evidence>
<dbReference type="RefSeq" id="WP_055214569.1">
    <property type="nucleotide sequence ID" value="NZ_CZBU01000001.1"/>
</dbReference>
<dbReference type="InterPro" id="IPR051918">
    <property type="entry name" value="STPP_CPPED1"/>
</dbReference>
<dbReference type="InterPro" id="IPR004843">
    <property type="entry name" value="Calcineurin-like_PHP"/>
</dbReference>
<evidence type="ECO:0000256" key="1">
    <source>
        <dbReference type="SAM" id="Phobius"/>
    </source>
</evidence>
<dbReference type="Gene3D" id="3.30.420.430">
    <property type="match status" value="1"/>
</dbReference>
<feature type="signal peptide" evidence="2">
    <location>
        <begin position="1"/>
        <end position="26"/>
    </location>
</feature>
<dbReference type="Gene3D" id="3.60.21.10">
    <property type="match status" value="1"/>
</dbReference>
<keyword evidence="1" id="KW-0472">Membrane</keyword>
<dbReference type="GO" id="GO:0016787">
    <property type="term" value="F:hydrolase activity"/>
    <property type="evidence" value="ECO:0007669"/>
    <property type="project" value="InterPro"/>
</dbReference>
<proteinExistence type="predicted"/>
<dbReference type="Proteomes" id="UP000095621">
    <property type="component" value="Unassembled WGS sequence"/>
</dbReference>
<evidence type="ECO:0000313" key="5">
    <source>
        <dbReference type="Proteomes" id="UP000095621"/>
    </source>
</evidence>
<evidence type="ECO:0000259" key="3">
    <source>
        <dbReference type="Pfam" id="PF00149"/>
    </source>
</evidence>
<name>A0A174YKG3_9FIRM</name>
<feature type="transmembrane region" description="Helical" evidence="1">
    <location>
        <begin position="1443"/>
        <end position="1461"/>
    </location>
</feature>
<keyword evidence="2" id="KW-0732">Signal</keyword>
<feature type="chain" id="PRO_5039023398" evidence="2">
    <location>
        <begin position="27"/>
        <end position="1467"/>
    </location>
</feature>
<reference evidence="4 5" key="1">
    <citation type="submission" date="2015-09" db="EMBL/GenBank/DDBJ databases">
        <authorList>
            <consortium name="Pathogen Informatics"/>
        </authorList>
    </citation>
    <scope>NUCLEOTIDE SEQUENCE [LARGE SCALE GENOMIC DNA]</scope>
    <source>
        <strain evidence="4 5">2789STDY5834875</strain>
    </source>
</reference>
<dbReference type="PANTHER" id="PTHR43143">
    <property type="entry name" value="METALLOPHOSPHOESTERASE, CALCINEURIN SUPERFAMILY"/>
    <property type="match status" value="1"/>
</dbReference>
<dbReference type="SUPFAM" id="SSF56300">
    <property type="entry name" value="Metallo-dependent phosphatases"/>
    <property type="match status" value="1"/>
</dbReference>
<keyword evidence="1" id="KW-0812">Transmembrane</keyword>
<protein>
    <submittedName>
        <fullName evidence="4">Calcineurin-like phosphoesterase</fullName>
    </submittedName>
</protein>
<dbReference type="InterPro" id="IPR029052">
    <property type="entry name" value="Metallo-depent_PP-like"/>
</dbReference>